<feature type="domain" description="Chorismate-utilising enzyme C-terminal" evidence="12">
    <location>
        <begin position="246"/>
        <end position="508"/>
    </location>
</feature>
<gene>
    <name evidence="11 14" type="primary">trpE</name>
    <name evidence="14" type="ORF">MUK72_06095</name>
</gene>
<evidence type="ECO:0000256" key="6">
    <source>
        <dbReference type="ARBA" id="ARBA00022822"/>
    </source>
</evidence>
<evidence type="ECO:0000259" key="12">
    <source>
        <dbReference type="Pfam" id="PF00425"/>
    </source>
</evidence>
<sequence length="530" mass="57304">MSDATLSPSRERFVDLASDRDRPAVVRAVARLDVDSEPLAAYATLADDADHTFLLESAEKVASSDPDGAFAPTEADGHARYSFVGYDPAALVTVGPDGTDIECFAERYRGAFDSDTGDVLDRLRGALPDADRVNFPDTDRQQLDGGLVGYLAYDSVYDLQLDEVGIDRPDSSVPDAQFVLTTKTVAFDHASEEVSLVFTPLVRPDDDPTAIHDAMAAEVARVREELTTATVDVGGFERRGGTAGSREEYEESVRRAKEHVLDGDSYQVVLSRARELVGEVDPRGLYAALREINPSPYMYLLEYGDRSVVGASPETLVSVRGNEVVSNPLAGTCPRGSSPVEDRRLAGELLADEKERAEHTMLVDLARNDVRRVSQPGSVRVAEFMTVLKYSHVQHIESTVTGGLTEEHDAFDAVRAAFPMGTLSGAPKVRAMELIDDLETSPRGLYGGGVGYFSWDGDADIAITIRTALIEHATGSSGTNEDRITVRAGAGVVADSEPASEYDETEQKIEGVLAALERIERPSMTPEPSR</sequence>
<comment type="function">
    <text evidence="11">Part of a heterotetrameric complex that catalyzes the two-step biosynthesis of anthranilate, an intermediate in the biosynthesis of L-tryptophan. In the first step, the glutamine-binding beta subunit (TrpG) of anthranilate synthase (AS) provides the glutamine amidotransferase activity which generates ammonia as a substrate that, along with chorismate, is used in the second step, catalyzed by the large alpha subunit of AS (TrpE) to produce anthranilate. In the absence of TrpG, TrpE can synthesize anthranilate directly from chorismate and high concentrations of ammonia.</text>
</comment>
<dbReference type="InterPro" id="IPR019999">
    <property type="entry name" value="Anth_synth_I-like"/>
</dbReference>
<dbReference type="GO" id="GO:0046872">
    <property type="term" value="F:metal ion binding"/>
    <property type="evidence" value="ECO:0007669"/>
    <property type="project" value="UniProtKB-KW"/>
</dbReference>
<dbReference type="InterPro" id="IPR005801">
    <property type="entry name" value="ADC_synthase"/>
</dbReference>
<accession>A0AAX3AQ18</accession>
<comment type="cofactor">
    <cofactor evidence="1 11">
        <name>Mg(2+)</name>
        <dbReference type="ChEBI" id="CHEBI:18420"/>
    </cofactor>
</comment>
<dbReference type="EMBL" id="CP095005">
    <property type="protein sequence ID" value="UOO96274.1"/>
    <property type="molecule type" value="Genomic_DNA"/>
</dbReference>
<evidence type="ECO:0000256" key="5">
    <source>
        <dbReference type="ARBA" id="ARBA00022723"/>
    </source>
</evidence>
<proteinExistence type="inferred from homology"/>
<dbReference type="RefSeq" id="WP_244704830.1">
    <property type="nucleotide sequence ID" value="NZ_BAAADN010000041.1"/>
</dbReference>
<keyword evidence="6 11" id="KW-0822">Tryptophan biosynthesis</keyword>
<evidence type="ECO:0000313" key="15">
    <source>
        <dbReference type="Proteomes" id="UP000830542"/>
    </source>
</evidence>
<dbReference type="SUPFAM" id="SSF56322">
    <property type="entry name" value="ADC synthase"/>
    <property type="match status" value="1"/>
</dbReference>
<dbReference type="InterPro" id="IPR010116">
    <property type="entry name" value="Anthranilate_synth_I_arc_typ"/>
</dbReference>
<dbReference type="PRINTS" id="PR00095">
    <property type="entry name" value="ANTSNTHASEI"/>
</dbReference>
<dbReference type="InterPro" id="IPR006805">
    <property type="entry name" value="Anth_synth_I_N"/>
</dbReference>
<keyword evidence="8 11" id="KW-0057">Aromatic amino acid biosynthesis</keyword>
<dbReference type="GO" id="GO:0000162">
    <property type="term" value="P:L-tryptophan biosynthetic process"/>
    <property type="evidence" value="ECO:0007669"/>
    <property type="project" value="UniProtKB-KW"/>
</dbReference>
<evidence type="ECO:0000256" key="2">
    <source>
        <dbReference type="ARBA" id="ARBA00004873"/>
    </source>
</evidence>
<evidence type="ECO:0000313" key="14">
    <source>
        <dbReference type="EMBL" id="UOO96274.1"/>
    </source>
</evidence>
<dbReference type="Gene3D" id="3.60.120.10">
    <property type="entry name" value="Anthranilate synthase"/>
    <property type="match status" value="1"/>
</dbReference>
<evidence type="ECO:0000256" key="10">
    <source>
        <dbReference type="ARBA" id="ARBA00047683"/>
    </source>
</evidence>
<dbReference type="EC" id="4.1.3.27" evidence="11"/>
<dbReference type="PANTHER" id="PTHR11236:SF9">
    <property type="entry name" value="ANTHRANILATE SYNTHASE COMPONENT 1"/>
    <property type="match status" value="1"/>
</dbReference>
<dbReference type="Pfam" id="PF00425">
    <property type="entry name" value="Chorismate_bind"/>
    <property type="match status" value="1"/>
</dbReference>
<dbReference type="Pfam" id="PF04715">
    <property type="entry name" value="Anth_synt_I_N"/>
    <property type="match status" value="1"/>
</dbReference>
<name>A0AAX3AQ18_HALDO</name>
<dbReference type="Proteomes" id="UP000830542">
    <property type="component" value="Chromosome"/>
</dbReference>
<dbReference type="GeneID" id="71761401"/>
<keyword evidence="9 11" id="KW-0456">Lyase</keyword>
<evidence type="ECO:0000256" key="9">
    <source>
        <dbReference type="ARBA" id="ARBA00023239"/>
    </source>
</evidence>
<keyword evidence="15" id="KW-1185">Reference proteome</keyword>
<keyword evidence="5 11" id="KW-0479">Metal-binding</keyword>
<feature type="domain" description="Anthranilate synthase component I N-terminal" evidence="13">
    <location>
        <begin position="36"/>
        <end position="194"/>
    </location>
</feature>
<comment type="similarity">
    <text evidence="3 11">Belongs to the anthranilate synthase component I family.</text>
</comment>
<dbReference type="KEGG" id="hdo:MUK72_06095"/>
<dbReference type="AlphaFoldDB" id="A0AAX3AQ18"/>
<keyword evidence="7 11" id="KW-0460">Magnesium</keyword>
<evidence type="ECO:0000256" key="3">
    <source>
        <dbReference type="ARBA" id="ARBA00009562"/>
    </source>
</evidence>
<protein>
    <recommendedName>
        <fullName evidence="11">Anthranilate synthase component 1</fullName>
        <ecNumber evidence="11">4.1.3.27</ecNumber>
    </recommendedName>
</protein>
<evidence type="ECO:0000256" key="8">
    <source>
        <dbReference type="ARBA" id="ARBA00023141"/>
    </source>
</evidence>
<evidence type="ECO:0000256" key="11">
    <source>
        <dbReference type="RuleBase" id="RU364045"/>
    </source>
</evidence>
<dbReference type="NCBIfam" id="TIGR01820">
    <property type="entry name" value="TrpE-arch"/>
    <property type="match status" value="1"/>
</dbReference>
<organism evidence="14 15">
    <name type="scientific">Halococcus dombrowskii</name>
    <dbReference type="NCBI Taxonomy" id="179637"/>
    <lineage>
        <taxon>Archaea</taxon>
        <taxon>Methanobacteriati</taxon>
        <taxon>Methanobacteriota</taxon>
        <taxon>Stenosarchaea group</taxon>
        <taxon>Halobacteria</taxon>
        <taxon>Halobacteriales</taxon>
        <taxon>Halococcaceae</taxon>
        <taxon>Halococcus</taxon>
    </lineage>
</organism>
<comment type="subunit">
    <text evidence="11">Heterotetramer consisting of two non-identical subunits: a beta subunit (TrpG) and a large alpha subunit (TrpE).</text>
</comment>
<reference evidence="14" key="1">
    <citation type="submission" date="2022-04" db="EMBL/GenBank/DDBJ databases">
        <title>Sequencing and genomic assembly of Halococcus dombrowskii.</title>
        <authorList>
            <person name="Lim S.W."/>
            <person name="MacLea K.S."/>
        </authorList>
    </citation>
    <scope>NUCLEOTIDE SEQUENCE</scope>
    <source>
        <strain evidence="14">H4</strain>
    </source>
</reference>
<evidence type="ECO:0000256" key="7">
    <source>
        <dbReference type="ARBA" id="ARBA00022842"/>
    </source>
</evidence>
<evidence type="ECO:0000256" key="1">
    <source>
        <dbReference type="ARBA" id="ARBA00001946"/>
    </source>
</evidence>
<evidence type="ECO:0000259" key="13">
    <source>
        <dbReference type="Pfam" id="PF04715"/>
    </source>
</evidence>
<dbReference type="GO" id="GO:0004049">
    <property type="term" value="F:anthranilate synthase activity"/>
    <property type="evidence" value="ECO:0007669"/>
    <property type="project" value="UniProtKB-EC"/>
</dbReference>
<comment type="pathway">
    <text evidence="2 11">Amino-acid biosynthesis; L-tryptophan biosynthesis; L-tryptophan from chorismate: step 1/5.</text>
</comment>
<evidence type="ECO:0000256" key="4">
    <source>
        <dbReference type="ARBA" id="ARBA00022605"/>
    </source>
</evidence>
<keyword evidence="4 11" id="KW-0028">Amino-acid biosynthesis</keyword>
<dbReference type="PANTHER" id="PTHR11236">
    <property type="entry name" value="AMINOBENZOATE/ANTHRANILATE SYNTHASE"/>
    <property type="match status" value="1"/>
</dbReference>
<dbReference type="InterPro" id="IPR015890">
    <property type="entry name" value="Chorismate_C"/>
</dbReference>
<comment type="catalytic activity">
    <reaction evidence="10 11">
        <text>chorismate + L-glutamine = anthranilate + pyruvate + L-glutamate + H(+)</text>
        <dbReference type="Rhea" id="RHEA:21732"/>
        <dbReference type="ChEBI" id="CHEBI:15361"/>
        <dbReference type="ChEBI" id="CHEBI:15378"/>
        <dbReference type="ChEBI" id="CHEBI:16567"/>
        <dbReference type="ChEBI" id="CHEBI:29748"/>
        <dbReference type="ChEBI" id="CHEBI:29985"/>
        <dbReference type="ChEBI" id="CHEBI:58359"/>
        <dbReference type="EC" id="4.1.3.27"/>
    </reaction>
</comment>